<reference evidence="3" key="1">
    <citation type="journal article" date="2019" name="Plant Biotechnol. J.">
        <title>Genome sequencing of the Australian wild diploid species Gossypium australe highlights disease resistance and delayed gland morphogenesis.</title>
        <authorList>
            <person name="Cai Y."/>
            <person name="Cai X."/>
            <person name="Wang Q."/>
            <person name="Wang P."/>
            <person name="Zhang Y."/>
            <person name="Cai C."/>
            <person name="Xu Y."/>
            <person name="Wang K."/>
            <person name="Zhou Z."/>
            <person name="Wang C."/>
            <person name="Geng S."/>
            <person name="Li B."/>
            <person name="Dong Q."/>
            <person name="Hou Y."/>
            <person name="Wang H."/>
            <person name="Ai P."/>
            <person name="Liu Z."/>
            <person name="Yi F."/>
            <person name="Sun M."/>
            <person name="An G."/>
            <person name="Cheng J."/>
            <person name="Zhang Y."/>
            <person name="Shi Q."/>
            <person name="Xie Y."/>
            <person name="Shi X."/>
            <person name="Chang Y."/>
            <person name="Huang F."/>
            <person name="Chen Y."/>
            <person name="Hong S."/>
            <person name="Mi L."/>
            <person name="Sun Q."/>
            <person name="Zhang L."/>
            <person name="Zhou B."/>
            <person name="Peng R."/>
            <person name="Zhang X."/>
            <person name="Liu F."/>
        </authorList>
    </citation>
    <scope>NUCLEOTIDE SEQUENCE [LARGE SCALE GENOMIC DNA]</scope>
    <source>
        <strain evidence="3">cv. PA1801</strain>
    </source>
</reference>
<dbReference type="SUPFAM" id="SSF56672">
    <property type="entry name" value="DNA/RNA polymerases"/>
    <property type="match status" value="1"/>
</dbReference>
<dbReference type="InterPro" id="IPR043502">
    <property type="entry name" value="DNA/RNA_pol_sf"/>
</dbReference>
<dbReference type="AlphaFoldDB" id="A0A5B6X1H4"/>
<dbReference type="Pfam" id="PF17919">
    <property type="entry name" value="RT_RNaseH_2"/>
    <property type="match status" value="1"/>
</dbReference>
<dbReference type="InterPro" id="IPR041577">
    <property type="entry name" value="RT_RNaseH_2"/>
</dbReference>
<dbReference type="PANTHER" id="PTHR34072:SF57">
    <property type="entry name" value="RNA-DIRECTED DNA POLYMERASE"/>
    <property type="match status" value="1"/>
</dbReference>
<dbReference type="InterPro" id="IPR043128">
    <property type="entry name" value="Rev_trsase/Diguanyl_cyclase"/>
</dbReference>
<dbReference type="PANTHER" id="PTHR34072">
    <property type="entry name" value="ENZYMATIC POLYPROTEIN-RELATED"/>
    <property type="match status" value="1"/>
</dbReference>
<organism evidence="2 3">
    <name type="scientific">Gossypium australe</name>
    <dbReference type="NCBI Taxonomy" id="47621"/>
    <lineage>
        <taxon>Eukaryota</taxon>
        <taxon>Viridiplantae</taxon>
        <taxon>Streptophyta</taxon>
        <taxon>Embryophyta</taxon>
        <taxon>Tracheophyta</taxon>
        <taxon>Spermatophyta</taxon>
        <taxon>Magnoliopsida</taxon>
        <taxon>eudicotyledons</taxon>
        <taxon>Gunneridae</taxon>
        <taxon>Pentapetalae</taxon>
        <taxon>rosids</taxon>
        <taxon>malvids</taxon>
        <taxon>Malvales</taxon>
        <taxon>Malvaceae</taxon>
        <taxon>Malvoideae</taxon>
        <taxon>Gossypium</taxon>
    </lineage>
</organism>
<feature type="domain" description="Reverse transcriptase/retrotransposon-derived protein RNase H-like" evidence="1">
    <location>
        <begin position="62"/>
        <end position="104"/>
    </location>
</feature>
<dbReference type="OrthoDB" id="1000214at2759"/>
<dbReference type="Proteomes" id="UP000325315">
    <property type="component" value="Unassembled WGS sequence"/>
</dbReference>
<evidence type="ECO:0000313" key="3">
    <source>
        <dbReference type="Proteomes" id="UP000325315"/>
    </source>
</evidence>
<sequence length="105" mass="11692">MVLGHQTSKKGLEVDKAKIEVIKDLPIPTTIHGVRNFLGHTNFARISKLLNQLLQKKGTFLKCIEAFEVIKKKLIFAPIIIIPDWSEPFAIMCDASDYVVGAVMG</sequence>
<gene>
    <name evidence="2" type="ORF">EPI10_031805</name>
</gene>
<accession>A0A5B6X1H4</accession>
<dbReference type="Gene3D" id="3.30.70.270">
    <property type="match status" value="1"/>
</dbReference>
<protein>
    <submittedName>
        <fullName evidence="2">Retrovirus-related Pol polyprotein from transposon opus</fullName>
    </submittedName>
</protein>
<comment type="caution">
    <text evidence="2">The sequence shown here is derived from an EMBL/GenBank/DDBJ whole genome shotgun (WGS) entry which is preliminary data.</text>
</comment>
<proteinExistence type="predicted"/>
<name>A0A5B6X1H4_9ROSI</name>
<dbReference type="EMBL" id="SMMG02000001">
    <property type="protein sequence ID" value="KAA3488020.1"/>
    <property type="molecule type" value="Genomic_DNA"/>
</dbReference>
<evidence type="ECO:0000313" key="2">
    <source>
        <dbReference type="EMBL" id="KAA3488020.1"/>
    </source>
</evidence>
<evidence type="ECO:0000259" key="1">
    <source>
        <dbReference type="Pfam" id="PF17919"/>
    </source>
</evidence>
<keyword evidence="3" id="KW-1185">Reference proteome</keyword>